<evidence type="ECO:0000259" key="1">
    <source>
        <dbReference type="Pfam" id="PF13304"/>
    </source>
</evidence>
<evidence type="ECO:0000313" key="2">
    <source>
        <dbReference type="EMBL" id="VFK08266.1"/>
    </source>
</evidence>
<dbReference type="EMBL" id="CAADFM010000015">
    <property type="protein sequence ID" value="VFK08266.1"/>
    <property type="molecule type" value="Genomic_DNA"/>
</dbReference>
<feature type="domain" description="ATPase AAA-type core" evidence="1">
    <location>
        <begin position="300"/>
        <end position="394"/>
    </location>
</feature>
<feature type="domain" description="ATPase AAA-type core" evidence="1">
    <location>
        <begin position="52"/>
        <end position="149"/>
    </location>
</feature>
<dbReference type="AlphaFoldDB" id="A0A450X453"/>
<evidence type="ECO:0000313" key="3">
    <source>
        <dbReference type="EMBL" id="VFK24104.1"/>
    </source>
</evidence>
<name>A0A450X453_9GAMM</name>
<dbReference type="Gene3D" id="3.40.50.300">
    <property type="entry name" value="P-loop containing nucleotide triphosphate hydrolases"/>
    <property type="match status" value="1"/>
</dbReference>
<gene>
    <name evidence="2" type="ORF">BECKLPF1236A_GA0070988_1001516</name>
    <name evidence="3" type="ORF">BECKLPF1236C_GA0070990_1001018</name>
</gene>
<dbReference type="EMBL" id="CAADFP010000010">
    <property type="protein sequence ID" value="VFK24104.1"/>
    <property type="molecule type" value="Genomic_DNA"/>
</dbReference>
<protein>
    <recommendedName>
        <fullName evidence="1">ATPase AAA-type core domain-containing protein</fullName>
    </recommendedName>
</protein>
<dbReference type="GO" id="GO:0005524">
    <property type="term" value="F:ATP binding"/>
    <property type="evidence" value="ECO:0007669"/>
    <property type="project" value="InterPro"/>
</dbReference>
<dbReference type="PANTHER" id="PTHR40396">
    <property type="entry name" value="ATPASE-LIKE PROTEIN"/>
    <property type="match status" value="1"/>
</dbReference>
<proteinExistence type="predicted"/>
<dbReference type="Pfam" id="PF13304">
    <property type="entry name" value="AAA_21"/>
    <property type="match status" value="2"/>
</dbReference>
<sequence>MLIELAVSNYRSIRDEQRLSLVAGREKIHRDANTFEPAQPKGRKRLCLLRSVALYGPNASGKTNLVRALATMRRVVLESQQRMGSLPMEYFLFDHSKPYFQQPTLLEVIIMVEGVRYQYGFSATAERIHDEWLFAFPKGREQRWFEREFFPIDARDEFTFGNNLAGDKEVWRRATRPDALFLSTAVQLNSQQLLPLFNWFKDTLCVVGIGGLPPYHSLEWCRNDGERKQRILKFLRVADFNINDVVVEGTPIDPELSLNDLPISIRPIVLDRISKARKEDYTVYFMRRITPEPQLKPNIEIDRERQPRPYATLSYTAYARLDIKQESDGTQKMFNLAAPWLDALDQGRVLVVDELHDNLHPLLVQFLVRLFHSPDTNPKGAQLLFTTHETSILSDEYLRRDQIWFFERDKEQASRLYPLTNFKPPKGIANLEQDYLVGGYGAVPFLRNPSRIFED</sequence>
<accession>A0A450X453</accession>
<dbReference type="PANTHER" id="PTHR40396:SF1">
    <property type="entry name" value="ATPASE AAA-TYPE CORE DOMAIN-CONTAINING PROTEIN"/>
    <property type="match status" value="1"/>
</dbReference>
<organism evidence="3">
    <name type="scientific">Candidatus Kentrum sp. LPFa</name>
    <dbReference type="NCBI Taxonomy" id="2126335"/>
    <lineage>
        <taxon>Bacteria</taxon>
        <taxon>Pseudomonadati</taxon>
        <taxon>Pseudomonadota</taxon>
        <taxon>Gammaproteobacteria</taxon>
        <taxon>Candidatus Kentrum</taxon>
    </lineage>
</organism>
<reference evidence="3" key="1">
    <citation type="submission" date="2019-02" db="EMBL/GenBank/DDBJ databases">
        <authorList>
            <person name="Gruber-Vodicka R. H."/>
            <person name="Seah K. B. B."/>
        </authorList>
    </citation>
    <scope>NUCLEOTIDE SEQUENCE</scope>
    <source>
        <strain evidence="2">BECK_S312</strain>
        <strain evidence="3">BECK_S426</strain>
    </source>
</reference>
<dbReference type="InterPro" id="IPR003959">
    <property type="entry name" value="ATPase_AAA_core"/>
</dbReference>
<dbReference type="InterPro" id="IPR027417">
    <property type="entry name" value="P-loop_NTPase"/>
</dbReference>
<dbReference type="GO" id="GO:0016887">
    <property type="term" value="F:ATP hydrolysis activity"/>
    <property type="evidence" value="ECO:0007669"/>
    <property type="project" value="InterPro"/>
</dbReference>
<dbReference type="SUPFAM" id="SSF52540">
    <property type="entry name" value="P-loop containing nucleoside triphosphate hydrolases"/>
    <property type="match status" value="1"/>
</dbReference>